<comment type="caution">
    <text evidence="4">The sequence shown here is derived from an EMBL/GenBank/DDBJ whole genome shotgun (WGS) entry which is preliminary data.</text>
</comment>
<comment type="subcellular location">
    <subcellularLocation>
        <location evidence="3">Membrane</location>
        <topology evidence="3">Single-pass type II membrane protein</topology>
    </subcellularLocation>
</comment>
<dbReference type="EMBL" id="JACEIK010002571">
    <property type="protein sequence ID" value="MCD9637846.1"/>
    <property type="molecule type" value="Genomic_DNA"/>
</dbReference>
<dbReference type="PANTHER" id="PTHR10108:SF37">
    <property type="entry name" value="METHYLTRANSFERASE PMT6-RELATED"/>
    <property type="match status" value="1"/>
</dbReference>
<dbReference type="Pfam" id="PF03141">
    <property type="entry name" value="Methyltransf_29"/>
    <property type="match status" value="1"/>
</dbReference>
<comment type="similarity">
    <text evidence="3">Belongs to the methyltransferase superfamily.</text>
</comment>
<keyword evidence="3" id="KW-0808">Transferase</keyword>
<reference evidence="4 5" key="1">
    <citation type="journal article" date="2021" name="BMC Genomics">
        <title>Datura genome reveals duplications of psychoactive alkaloid biosynthetic genes and high mutation rate following tissue culture.</title>
        <authorList>
            <person name="Rajewski A."/>
            <person name="Carter-House D."/>
            <person name="Stajich J."/>
            <person name="Litt A."/>
        </authorList>
    </citation>
    <scope>NUCLEOTIDE SEQUENCE [LARGE SCALE GENOMIC DNA]</scope>
    <source>
        <strain evidence="4">AR-01</strain>
    </source>
</reference>
<sequence length="222" mass="25450">MRNGSVEIVEWLHYSTLEKGGCPNSKTWEILVEGWIRSQQMGMPRAKLQIPQQEEEQLQQQQSASESSSGALKFKNKVSVSYQEELERHCPPLDRRLFCLVPPPTDYKIRIRWSISGDYVWRSNVNHTRLIEVKGGQNWVHENDKLWWFPGSGTHFKLGAPEYIESFSAYLLPLSIETMSFAPKDGHENQIQFALEQGIGATISAIATKQLPYPSNSFEMVH</sequence>
<keyword evidence="5" id="KW-1185">Reference proteome</keyword>
<proteinExistence type="inferred from homology"/>
<evidence type="ECO:0000256" key="2">
    <source>
        <dbReference type="ARBA" id="ARBA00023180"/>
    </source>
</evidence>
<keyword evidence="3" id="KW-0735">Signal-anchor</keyword>
<gene>
    <name evidence="4" type="ORF">HAX54_021377</name>
</gene>
<dbReference type="EC" id="2.1.1.-" evidence="3"/>
<evidence type="ECO:0000313" key="4">
    <source>
        <dbReference type="EMBL" id="MCD9637846.1"/>
    </source>
</evidence>
<dbReference type="Proteomes" id="UP000823775">
    <property type="component" value="Unassembled WGS sequence"/>
</dbReference>
<name>A0ABS8UUY5_DATST</name>
<accession>A0ABS8UUY5</accession>
<dbReference type="PANTHER" id="PTHR10108">
    <property type="entry name" value="SAM-DEPENDENT METHYLTRANSFERASE"/>
    <property type="match status" value="1"/>
</dbReference>
<keyword evidence="1 3" id="KW-0489">Methyltransferase</keyword>
<evidence type="ECO:0000256" key="1">
    <source>
        <dbReference type="ARBA" id="ARBA00022603"/>
    </source>
</evidence>
<protein>
    <recommendedName>
        <fullName evidence="3">Methyltransferase</fullName>
        <ecNumber evidence="3">2.1.1.-</ecNumber>
    </recommendedName>
</protein>
<dbReference type="InterPro" id="IPR004159">
    <property type="entry name" value="Put_SAM_MeTrfase"/>
</dbReference>
<evidence type="ECO:0000313" key="5">
    <source>
        <dbReference type="Proteomes" id="UP000823775"/>
    </source>
</evidence>
<organism evidence="4 5">
    <name type="scientific">Datura stramonium</name>
    <name type="common">Jimsonweed</name>
    <name type="synonym">Common thornapple</name>
    <dbReference type="NCBI Taxonomy" id="4076"/>
    <lineage>
        <taxon>Eukaryota</taxon>
        <taxon>Viridiplantae</taxon>
        <taxon>Streptophyta</taxon>
        <taxon>Embryophyta</taxon>
        <taxon>Tracheophyta</taxon>
        <taxon>Spermatophyta</taxon>
        <taxon>Magnoliopsida</taxon>
        <taxon>eudicotyledons</taxon>
        <taxon>Gunneridae</taxon>
        <taxon>Pentapetalae</taxon>
        <taxon>asterids</taxon>
        <taxon>lamiids</taxon>
        <taxon>Solanales</taxon>
        <taxon>Solanaceae</taxon>
        <taxon>Solanoideae</taxon>
        <taxon>Datureae</taxon>
        <taxon>Datura</taxon>
    </lineage>
</organism>
<keyword evidence="3" id="KW-0812">Transmembrane</keyword>
<evidence type="ECO:0000256" key="3">
    <source>
        <dbReference type="RuleBase" id="RU366043"/>
    </source>
</evidence>
<keyword evidence="2 3" id="KW-0325">Glycoprotein</keyword>